<sequence length="42" mass="4778">MNQACNQVELSPDFNLMNSPVLVNVPDLYLGMLFRIFSVMLC</sequence>
<evidence type="ECO:0000313" key="2">
    <source>
        <dbReference type="Proteomes" id="UP000401081"/>
    </source>
</evidence>
<dbReference type="EMBL" id="CAADJD010000018">
    <property type="protein sequence ID" value="VFS62760.1"/>
    <property type="molecule type" value="Genomic_DNA"/>
</dbReference>
<accession>A0A485AQ35</accession>
<proteinExistence type="predicted"/>
<protein>
    <submittedName>
        <fullName evidence="1">Uncharacterized protein</fullName>
    </submittedName>
</protein>
<dbReference type="Proteomes" id="UP000401081">
    <property type="component" value="Unassembled WGS sequence"/>
</dbReference>
<dbReference type="AlphaFoldDB" id="A0A485AQ35"/>
<name>A0A485AQ35_KLUCR</name>
<organism evidence="1 2">
    <name type="scientific">Kluyvera cryocrescens</name>
    <name type="common">Kluyvera citrophila</name>
    <dbReference type="NCBI Taxonomy" id="580"/>
    <lineage>
        <taxon>Bacteria</taxon>
        <taxon>Pseudomonadati</taxon>
        <taxon>Pseudomonadota</taxon>
        <taxon>Gammaproteobacteria</taxon>
        <taxon>Enterobacterales</taxon>
        <taxon>Enterobacteriaceae</taxon>
        <taxon>Kluyvera</taxon>
    </lineage>
</organism>
<gene>
    <name evidence="1" type="ORF">NCTC12993_02260</name>
</gene>
<reference evidence="1 2" key="1">
    <citation type="submission" date="2019-03" db="EMBL/GenBank/DDBJ databases">
        <authorList>
            <consortium name="Pathogen Informatics"/>
        </authorList>
    </citation>
    <scope>NUCLEOTIDE SEQUENCE [LARGE SCALE GENOMIC DNA]</scope>
    <source>
        <strain evidence="1 2">NCTC12993</strain>
    </source>
</reference>
<keyword evidence="2" id="KW-1185">Reference proteome</keyword>
<evidence type="ECO:0000313" key="1">
    <source>
        <dbReference type="EMBL" id="VFS62760.1"/>
    </source>
</evidence>